<dbReference type="InterPro" id="IPR002110">
    <property type="entry name" value="Ankyrin_rpt"/>
</dbReference>
<name>A0A9P9K087_FUSRE</name>
<feature type="repeat" description="ANK" evidence="1">
    <location>
        <begin position="35"/>
        <end position="67"/>
    </location>
</feature>
<organism evidence="2 3">
    <name type="scientific">Fusarium redolens</name>
    <dbReference type="NCBI Taxonomy" id="48865"/>
    <lineage>
        <taxon>Eukaryota</taxon>
        <taxon>Fungi</taxon>
        <taxon>Dikarya</taxon>
        <taxon>Ascomycota</taxon>
        <taxon>Pezizomycotina</taxon>
        <taxon>Sordariomycetes</taxon>
        <taxon>Hypocreomycetidae</taxon>
        <taxon>Hypocreales</taxon>
        <taxon>Nectriaceae</taxon>
        <taxon>Fusarium</taxon>
        <taxon>Fusarium redolens species complex</taxon>
    </lineage>
</organism>
<gene>
    <name evidence="2" type="ORF">BKA55DRAFT_83657</name>
</gene>
<accession>A0A9P9K087</accession>
<evidence type="ECO:0000313" key="2">
    <source>
        <dbReference type="EMBL" id="KAH7244362.1"/>
    </source>
</evidence>
<evidence type="ECO:0008006" key="4">
    <source>
        <dbReference type="Google" id="ProtNLM"/>
    </source>
</evidence>
<dbReference type="PROSITE" id="PS50297">
    <property type="entry name" value="ANK_REP_REGION"/>
    <property type="match status" value="1"/>
</dbReference>
<proteinExistence type="predicted"/>
<dbReference type="InterPro" id="IPR036770">
    <property type="entry name" value="Ankyrin_rpt-contain_sf"/>
</dbReference>
<reference evidence="2" key="1">
    <citation type="journal article" date="2021" name="Nat. Commun.">
        <title>Genetic determinants of endophytism in the Arabidopsis root mycobiome.</title>
        <authorList>
            <person name="Mesny F."/>
            <person name="Miyauchi S."/>
            <person name="Thiergart T."/>
            <person name="Pickel B."/>
            <person name="Atanasova L."/>
            <person name="Karlsson M."/>
            <person name="Huettel B."/>
            <person name="Barry K.W."/>
            <person name="Haridas S."/>
            <person name="Chen C."/>
            <person name="Bauer D."/>
            <person name="Andreopoulos W."/>
            <person name="Pangilinan J."/>
            <person name="LaButti K."/>
            <person name="Riley R."/>
            <person name="Lipzen A."/>
            <person name="Clum A."/>
            <person name="Drula E."/>
            <person name="Henrissat B."/>
            <person name="Kohler A."/>
            <person name="Grigoriev I.V."/>
            <person name="Martin F.M."/>
            <person name="Hacquard S."/>
        </authorList>
    </citation>
    <scope>NUCLEOTIDE SEQUENCE</scope>
    <source>
        <strain evidence="2">MPI-CAGE-AT-0023</strain>
    </source>
</reference>
<dbReference type="Pfam" id="PF12796">
    <property type="entry name" value="Ank_2"/>
    <property type="match status" value="1"/>
</dbReference>
<dbReference type="AlphaFoldDB" id="A0A9P9K087"/>
<keyword evidence="3" id="KW-1185">Reference proteome</keyword>
<keyword evidence="1" id="KW-0040">ANK repeat</keyword>
<evidence type="ECO:0000256" key="1">
    <source>
        <dbReference type="PROSITE-ProRule" id="PRU00023"/>
    </source>
</evidence>
<dbReference type="EMBL" id="JAGMUX010000011">
    <property type="protein sequence ID" value="KAH7244362.1"/>
    <property type="molecule type" value="Genomic_DNA"/>
</dbReference>
<dbReference type="OrthoDB" id="3200163at2759"/>
<dbReference type="Proteomes" id="UP000720189">
    <property type="component" value="Unassembled WGS sequence"/>
</dbReference>
<dbReference type="GeneID" id="70231601"/>
<dbReference type="PROSITE" id="PS50088">
    <property type="entry name" value="ANK_REPEAT"/>
    <property type="match status" value="1"/>
</dbReference>
<evidence type="ECO:0000313" key="3">
    <source>
        <dbReference type="Proteomes" id="UP000720189"/>
    </source>
</evidence>
<dbReference type="RefSeq" id="XP_046047585.1">
    <property type="nucleotide sequence ID" value="XM_046201647.1"/>
</dbReference>
<comment type="caution">
    <text evidence="2">The sequence shown here is derived from an EMBL/GenBank/DDBJ whole genome shotgun (WGS) entry which is preliminary data.</text>
</comment>
<sequence>MNSLGQSALHVAVLQPSRVAQLLAAGHQVDLNDKRGATPLMYAAAMNIPETVMMLVENGASLFGSGENSLTVLDRIARLGNWDLIWQVVDFAAATYPDLIPELFRKLLSSPYLATYEGCYAANDYGGRKGCINFWSRVISMLGSANFSFRDGTTLMHMTHNSRSARVLIQLGFTKFKQETGALLVHLASLHDLSLFQFAVANGGDAHLHSSWGWHILDNLLNDLEGCDWKGLPAVLKIIKFLLDKGVQVLSRDDCVCSCSAGGCMPGSNWLLNRSNLGLFAWLEILEKQRKVEEAKKVSLALLRRMSFDQAGLHHTCLTMCNFDLVSNVDNDRFWDISEQISIGELDREMEDLAAKTYSELKIEVMVRLRRIWKKKYMEQQPGPRRVPSSIRTTRNYRSKGFNELLEVIRASKHPKISEPFSSCWDYIVQKKLESDQVTLRYDLELAMVKLGVGLYQCGGEQFESWLPLLTQLTDVLLAEEPGELES</sequence>
<dbReference type="Gene3D" id="1.25.40.20">
    <property type="entry name" value="Ankyrin repeat-containing domain"/>
    <property type="match status" value="1"/>
</dbReference>
<dbReference type="SUPFAM" id="SSF48403">
    <property type="entry name" value="Ankyrin repeat"/>
    <property type="match status" value="1"/>
</dbReference>
<protein>
    <recommendedName>
        <fullName evidence="4">Ankyrin</fullName>
    </recommendedName>
</protein>